<gene>
    <name evidence="1" type="ORF">BN2475_1880001</name>
</gene>
<reference evidence="1 2" key="1">
    <citation type="submission" date="2016-12" db="EMBL/GenBank/DDBJ databases">
        <authorList>
            <person name="Song W.-J."/>
            <person name="Kurnit D.M."/>
        </authorList>
    </citation>
    <scope>NUCLEOTIDE SEQUENCE [LARGE SCALE GENOMIC DNA]</scope>
    <source>
        <strain evidence="1 2">STM7296</strain>
    </source>
</reference>
<evidence type="ECO:0000313" key="2">
    <source>
        <dbReference type="Proteomes" id="UP000187012"/>
    </source>
</evidence>
<name>A0A1N7SR14_9BURK</name>
<accession>A0A1N7SR14</accession>
<dbReference type="Proteomes" id="UP000187012">
    <property type="component" value="Unassembled WGS sequence"/>
</dbReference>
<organism evidence="1 2">
    <name type="scientific">Paraburkholderia ribeironis</name>
    <dbReference type="NCBI Taxonomy" id="1247936"/>
    <lineage>
        <taxon>Bacteria</taxon>
        <taxon>Pseudomonadati</taxon>
        <taxon>Pseudomonadota</taxon>
        <taxon>Betaproteobacteria</taxon>
        <taxon>Burkholderiales</taxon>
        <taxon>Burkholderiaceae</taxon>
        <taxon>Paraburkholderia</taxon>
    </lineage>
</organism>
<protein>
    <submittedName>
        <fullName evidence="1">Antibiotic biosynthesis monooxygenase</fullName>
    </submittedName>
</protein>
<evidence type="ECO:0000313" key="1">
    <source>
        <dbReference type="EMBL" id="SIT49837.1"/>
    </source>
</evidence>
<proteinExistence type="predicted"/>
<dbReference type="GO" id="GO:0004497">
    <property type="term" value="F:monooxygenase activity"/>
    <property type="evidence" value="ECO:0007669"/>
    <property type="project" value="UniProtKB-KW"/>
</dbReference>
<dbReference type="STRING" id="1247936.BN2475_1880001"/>
<keyword evidence="2" id="KW-1185">Reference proteome</keyword>
<dbReference type="AlphaFoldDB" id="A0A1N7SR14"/>
<dbReference type="EMBL" id="CYGX02000188">
    <property type="protein sequence ID" value="SIT49837.1"/>
    <property type="molecule type" value="Genomic_DNA"/>
</dbReference>
<sequence>MILLTAWRDKQAADSYANTLTLPDGARLRSVRVIRDYGMHDRREAPQYYPDAPQPE</sequence>
<keyword evidence="1" id="KW-0503">Monooxygenase</keyword>
<keyword evidence="1" id="KW-0560">Oxidoreductase</keyword>